<evidence type="ECO:0000313" key="3">
    <source>
        <dbReference type="Proteomes" id="UP000192656"/>
    </source>
</evidence>
<dbReference type="STRING" id="937218.SAMN06297251_108150"/>
<accession>A0A1W2C3V7</accession>
<proteinExistence type="predicted"/>
<evidence type="ECO:0000313" key="2">
    <source>
        <dbReference type="EMBL" id="SMC79917.1"/>
    </source>
</evidence>
<reference evidence="2 3" key="1">
    <citation type="submission" date="2017-04" db="EMBL/GenBank/DDBJ databases">
        <authorList>
            <person name="Afonso C.L."/>
            <person name="Miller P.J."/>
            <person name="Scott M.A."/>
            <person name="Spackman E."/>
            <person name="Goraichik I."/>
            <person name="Dimitrov K.M."/>
            <person name="Suarez D.L."/>
            <person name="Swayne D.E."/>
        </authorList>
    </citation>
    <scope>NUCLEOTIDE SEQUENCE [LARGE SCALE GENOMIC DNA]</scope>
    <source>
        <strain evidence="2 3">CGMCC 1.10972</strain>
    </source>
</reference>
<dbReference type="InterPro" id="IPR042230">
    <property type="entry name" value="CusF_sf"/>
</dbReference>
<sequence length="94" mass="10062">MKTIINLGLAAALSVSAAMPVMAAEFTKGTIQKVDTKAKKITIKHGPLTNLDMPGMTMVFSVADPAMLEKAKEGSNIQFIADRVRGKLTVVEMK</sequence>
<name>A0A1W2C3V7_9HYPH</name>
<dbReference type="Gene3D" id="2.40.50.320">
    <property type="entry name" value="Copper binding periplasmic protein CusF"/>
    <property type="match status" value="1"/>
</dbReference>
<dbReference type="InterPro" id="IPR021647">
    <property type="entry name" value="CusF_Ec"/>
</dbReference>
<dbReference type="OrthoDB" id="7371803at2"/>
<dbReference type="RefSeq" id="WP_084410128.1">
    <property type="nucleotide sequence ID" value="NZ_FWXR01000008.1"/>
</dbReference>
<keyword evidence="1" id="KW-0732">Signal</keyword>
<dbReference type="EMBL" id="FWXR01000008">
    <property type="protein sequence ID" value="SMC79917.1"/>
    <property type="molecule type" value="Genomic_DNA"/>
</dbReference>
<dbReference type="AlphaFoldDB" id="A0A1W2C3V7"/>
<feature type="chain" id="PRO_5011986430" evidence="1">
    <location>
        <begin position="24"/>
        <end position="94"/>
    </location>
</feature>
<dbReference type="Proteomes" id="UP000192656">
    <property type="component" value="Unassembled WGS sequence"/>
</dbReference>
<dbReference type="Pfam" id="PF11604">
    <property type="entry name" value="CusF_Ec"/>
    <property type="match status" value="1"/>
</dbReference>
<keyword evidence="3" id="KW-1185">Reference proteome</keyword>
<feature type="signal peptide" evidence="1">
    <location>
        <begin position="1"/>
        <end position="23"/>
    </location>
</feature>
<protein>
    <submittedName>
        <fullName evidence="2">Cu and Ag efflux protein CusF</fullName>
    </submittedName>
</protein>
<gene>
    <name evidence="2" type="ORF">SAMN06297251_108150</name>
</gene>
<organism evidence="2 3">
    <name type="scientific">Fulvimarina manganoxydans</name>
    <dbReference type="NCBI Taxonomy" id="937218"/>
    <lineage>
        <taxon>Bacteria</taxon>
        <taxon>Pseudomonadati</taxon>
        <taxon>Pseudomonadota</taxon>
        <taxon>Alphaproteobacteria</taxon>
        <taxon>Hyphomicrobiales</taxon>
        <taxon>Aurantimonadaceae</taxon>
        <taxon>Fulvimarina</taxon>
    </lineage>
</organism>
<evidence type="ECO:0000256" key="1">
    <source>
        <dbReference type="SAM" id="SignalP"/>
    </source>
</evidence>